<name>A0A7J8JHV9_ROUAE</name>
<dbReference type="Proteomes" id="UP000593571">
    <property type="component" value="Unassembled WGS sequence"/>
</dbReference>
<accession>A0A7J8JHV9</accession>
<comment type="caution">
    <text evidence="1">The sequence shown here is derived from an EMBL/GenBank/DDBJ whole genome shotgun (WGS) entry which is preliminary data.</text>
</comment>
<sequence length="134" mass="14490">MARGWGTWEGTRKPLWAGAHVLWREASRVMGSAWHGHRCTHTLTHPHTPSPHDAHVCTALTCACAVHTQAHPHVRVRGAHTGCPPQTPPWALCCEDTACTGPLLAAPGRCADPPAGFSEHGRVLWSEVSFLAMI</sequence>
<gene>
    <name evidence="1" type="ORF">HJG63_010071</name>
</gene>
<organism evidence="1 2">
    <name type="scientific">Rousettus aegyptiacus</name>
    <name type="common">Egyptian fruit bat</name>
    <name type="synonym">Pteropus aegyptiacus</name>
    <dbReference type="NCBI Taxonomy" id="9407"/>
    <lineage>
        <taxon>Eukaryota</taxon>
        <taxon>Metazoa</taxon>
        <taxon>Chordata</taxon>
        <taxon>Craniata</taxon>
        <taxon>Vertebrata</taxon>
        <taxon>Euteleostomi</taxon>
        <taxon>Mammalia</taxon>
        <taxon>Eutheria</taxon>
        <taxon>Laurasiatheria</taxon>
        <taxon>Chiroptera</taxon>
        <taxon>Yinpterochiroptera</taxon>
        <taxon>Pteropodoidea</taxon>
        <taxon>Pteropodidae</taxon>
        <taxon>Rousettinae</taxon>
        <taxon>Rousettus</taxon>
    </lineage>
</organism>
<evidence type="ECO:0000313" key="1">
    <source>
        <dbReference type="EMBL" id="KAF6495662.1"/>
    </source>
</evidence>
<dbReference type="EMBL" id="JACASE010000002">
    <property type="protein sequence ID" value="KAF6495662.1"/>
    <property type="molecule type" value="Genomic_DNA"/>
</dbReference>
<evidence type="ECO:0000313" key="2">
    <source>
        <dbReference type="Proteomes" id="UP000593571"/>
    </source>
</evidence>
<dbReference type="AlphaFoldDB" id="A0A7J8JHV9"/>
<protein>
    <submittedName>
        <fullName evidence="1">Uncharacterized protein</fullName>
    </submittedName>
</protein>
<keyword evidence="2" id="KW-1185">Reference proteome</keyword>
<reference evidence="1 2" key="1">
    <citation type="journal article" date="2020" name="Nature">
        <title>Six reference-quality genomes reveal evolution of bat adaptations.</title>
        <authorList>
            <person name="Jebb D."/>
            <person name="Huang Z."/>
            <person name="Pippel M."/>
            <person name="Hughes G.M."/>
            <person name="Lavrichenko K."/>
            <person name="Devanna P."/>
            <person name="Winkler S."/>
            <person name="Jermiin L.S."/>
            <person name="Skirmuntt E.C."/>
            <person name="Katzourakis A."/>
            <person name="Burkitt-Gray L."/>
            <person name="Ray D.A."/>
            <person name="Sullivan K.A.M."/>
            <person name="Roscito J.G."/>
            <person name="Kirilenko B.M."/>
            <person name="Davalos L.M."/>
            <person name="Corthals A.P."/>
            <person name="Power M.L."/>
            <person name="Jones G."/>
            <person name="Ransome R.D."/>
            <person name="Dechmann D.K.N."/>
            <person name="Locatelli A.G."/>
            <person name="Puechmaille S.J."/>
            <person name="Fedrigo O."/>
            <person name="Jarvis E.D."/>
            <person name="Hiller M."/>
            <person name="Vernes S.C."/>
            <person name="Myers E.W."/>
            <person name="Teeling E.C."/>
        </authorList>
    </citation>
    <scope>NUCLEOTIDE SEQUENCE [LARGE SCALE GENOMIC DNA]</scope>
    <source>
        <strain evidence="1">MRouAeg1</strain>
        <tissue evidence="1">Muscle</tissue>
    </source>
</reference>
<proteinExistence type="predicted"/>